<proteinExistence type="predicted"/>
<dbReference type="EMBL" id="CP155447">
    <property type="protein sequence ID" value="XBH06425.1"/>
    <property type="molecule type" value="Genomic_DNA"/>
</dbReference>
<gene>
    <name evidence="1" type="ORF">V5E97_10400</name>
</gene>
<reference evidence="1" key="1">
    <citation type="submission" date="2024-05" db="EMBL/GenBank/DDBJ databases">
        <title>Planctomycetes of the genus Singulisphaera possess chitinolytic capabilities.</title>
        <authorList>
            <person name="Ivanova A."/>
        </authorList>
    </citation>
    <scope>NUCLEOTIDE SEQUENCE</scope>
    <source>
        <strain evidence="1">Ch08T</strain>
    </source>
</reference>
<dbReference type="RefSeq" id="WP_406699276.1">
    <property type="nucleotide sequence ID" value="NZ_CP155447.1"/>
</dbReference>
<sequence length="356" mass="39271">MNQSLVDRLVSALLYEGYLLYPYRPSVKNRQRWSFGGLYPPSYTAGRPGADASTMQTQCLARGSPRTTLTVSVRFLHLVERRVGELAGPVTDGAVDGSTPVRFVESLRVGDSLIHSWQEAVEREIRLDDSDLGGLAAHSRLFAFQFGPGSEREPVRDSSGRIVGLLERRQRRMTGAVALSAEPVGEDHFRITVRIENQTPFGALSDDRDEVLMHTLVSSHTSLGIRDGEFISSLDPPEALRALTASCRNEGTWPVLVGAEGDVDTMLSSPIILYDYPQIAPESPGDLFDSLEIDEILTLRIMTLSDEEKQAMTELDDRGRALLERTESLARGQLMELHGVMREVRPLAGRGGENHG</sequence>
<name>A0AAU7CN30_9BACT</name>
<protein>
    <recommendedName>
        <fullName evidence="2">PAC domain-containing protein</fullName>
    </recommendedName>
</protein>
<organism evidence="1">
    <name type="scientific">Singulisphaera sp. Ch08</name>
    <dbReference type="NCBI Taxonomy" id="3120278"/>
    <lineage>
        <taxon>Bacteria</taxon>
        <taxon>Pseudomonadati</taxon>
        <taxon>Planctomycetota</taxon>
        <taxon>Planctomycetia</taxon>
        <taxon>Isosphaerales</taxon>
        <taxon>Isosphaeraceae</taxon>
        <taxon>Singulisphaera</taxon>
    </lineage>
</organism>
<accession>A0AAU7CN30</accession>
<evidence type="ECO:0008006" key="2">
    <source>
        <dbReference type="Google" id="ProtNLM"/>
    </source>
</evidence>
<evidence type="ECO:0000313" key="1">
    <source>
        <dbReference type="EMBL" id="XBH06425.1"/>
    </source>
</evidence>
<dbReference type="AlphaFoldDB" id="A0AAU7CN30"/>